<gene>
    <name evidence="4" type="ORF">FHP08_06840</name>
</gene>
<evidence type="ECO:0000313" key="4">
    <source>
        <dbReference type="EMBL" id="TXL67315.1"/>
    </source>
</evidence>
<dbReference type="InterPro" id="IPR016181">
    <property type="entry name" value="Acyl_CoA_acyltransferase"/>
</dbReference>
<dbReference type="Gene3D" id="3.40.630.30">
    <property type="match status" value="2"/>
</dbReference>
<dbReference type="CDD" id="cd04301">
    <property type="entry name" value="NAT_SF"/>
    <property type="match status" value="2"/>
</dbReference>
<dbReference type="InterPro" id="IPR000182">
    <property type="entry name" value="GNAT_dom"/>
</dbReference>
<proteinExistence type="predicted"/>
<name>A0A5C8P147_9BURK</name>
<keyword evidence="2" id="KW-0012">Acyltransferase</keyword>
<keyword evidence="1 4" id="KW-0808">Transferase</keyword>
<sequence length="355" mass="38574">MDNASASLDTSSPLARDDLDDVVAIDAAWEGRSRRVYFERRLAAALREPALHAQFAVRDGRGLAGYLLARVLEGEFGHRDRSLRLESIGVRADARGRGVGRALFEGLEAWAARHGVAELRTQAAWNAHRMLTWLDASGFSLAPSQVVERAIPAGGEAADAEPADALPAAVAQAMEVSARASAREADYSGAQSNDFERLARDAADIRSLSVADLPDIARIDRGITGRDRRAYIERKLAETLRDSALRVSLGAWLDGVLVGFAMARADFGDFGRPEPVAVLDTIGVDPEYAHRGVGHALLSQLFFNLAALRIERIETQAAPQDLSLLGFLYDLGFAPSQRLAFERRIAPPDPTRARR</sequence>
<dbReference type="OrthoDB" id="9083440at2"/>
<protein>
    <submittedName>
        <fullName evidence="4">GNAT family N-acetyltransferase</fullName>
    </submittedName>
</protein>
<comment type="caution">
    <text evidence="4">The sequence shown here is derived from an EMBL/GenBank/DDBJ whole genome shotgun (WGS) entry which is preliminary data.</text>
</comment>
<feature type="domain" description="N-acetyltransferase" evidence="3">
    <location>
        <begin position="203"/>
        <end position="355"/>
    </location>
</feature>
<dbReference type="SUPFAM" id="SSF55729">
    <property type="entry name" value="Acyl-CoA N-acyltransferases (Nat)"/>
    <property type="match status" value="2"/>
</dbReference>
<accession>A0A5C8P147</accession>
<evidence type="ECO:0000256" key="1">
    <source>
        <dbReference type="ARBA" id="ARBA00022679"/>
    </source>
</evidence>
<dbReference type="GO" id="GO:0016747">
    <property type="term" value="F:acyltransferase activity, transferring groups other than amino-acyl groups"/>
    <property type="evidence" value="ECO:0007669"/>
    <property type="project" value="InterPro"/>
</dbReference>
<feature type="domain" description="N-acetyltransferase" evidence="3">
    <location>
        <begin position="9"/>
        <end position="161"/>
    </location>
</feature>
<organism evidence="4 5">
    <name type="scientific">Zeimonas arvi</name>
    <dbReference type="NCBI Taxonomy" id="2498847"/>
    <lineage>
        <taxon>Bacteria</taxon>
        <taxon>Pseudomonadati</taxon>
        <taxon>Pseudomonadota</taxon>
        <taxon>Betaproteobacteria</taxon>
        <taxon>Burkholderiales</taxon>
        <taxon>Burkholderiaceae</taxon>
        <taxon>Zeimonas</taxon>
    </lineage>
</organism>
<dbReference type="Proteomes" id="UP000321548">
    <property type="component" value="Unassembled WGS sequence"/>
</dbReference>
<dbReference type="Pfam" id="PF00583">
    <property type="entry name" value="Acetyltransf_1"/>
    <property type="match status" value="2"/>
</dbReference>
<keyword evidence="5" id="KW-1185">Reference proteome</keyword>
<dbReference type="PROSITE" id="PS51186">
    <property type="entry name" value="GNAT"/>
    <property type="match status" value="2"/>
</dbReference>
<evidence type="ECO:0000259" key="3">
    <source>
        <dbReference type="PROSITE" id="PS51186"/>
    </source>
</evidence>
<dbReference type="AlphaFoldDB" id="A0A5C8P147"/>
<evidence type="ECO:0000313" key="5">
    <source>
        <dbReference type="Proteomes" id="UP000321548"/>
    </source>
</evidence>
<dbReference type="InterPro" id="IPR050832">
    <property type="entry name" value="Bact_Acetyltransf"/>
</dbReference>
<dbReference type="EMBL" id="VDUY01000002">
    <property type="protein sequence ID" value="TXL67315.1"/>
    <property type="molecule type" value="Genomic_DNA"/>
</dbReference>
<evidence type="ECO:0000256" key="2">
    <source>
        <dbReference type="ARBA" id="ARBA00023315"/>
    </source>
</evidence>
<reference evidence="4 5" key="1">
    <citation type="submission" date="2019-06" db="EMBL/GenBank/DDBJ databases">
        <title>Quisquiliibacterium sp. nov., isolated from a maize field.</title>
        <authorList>
            <person name="Lin S.-Y."/>
            <person name="Tsai C.-F."/>
            <person name="Young C.-C."/>
        </authorList>
    </citation>
    <scope>NUCLEOTIDE SEQUENCE [LARGE SCALE GENOMIC DNA]</scope>
    <source>
        <strain evidence="4 5">CC-CFT501</strain>
    </source>
</reference>
<dbReference type="PANTHER" id="PTHR43877">
    <property type="entry name" value="AMINOALKYLPHOSPHONATE N-ACETYLTRANSFERASE-RELATED-RELATED"/>
    <property type="match status" value="1"/>
</dbReference>
<dbReference type="RefSeq" id="WP_147703563.1">
    <property type="nucleotide sequence ID" value="NZ_VDUY01000002.1"/>
</dbReference>